<dbReference type="EC" id="3.4.23.-" evidence="1"/>
<protein>
    <recommendedName>
        <fullName evidence="1">Sporulation sigma-E factor-processing peptidase</fullName>
        <ecNumber evidence="1">3.4.23.-</ecNumber>
    </recommendedName>
    <alternativeName>
        <fullName evidence="1">Membrane-associated aspartic protease</fullName>
    </alternativeName>
    <alternativeName>
        <fullName evidence="1">Stage II sporulation protein GA</fullName>
    </alternativeName>
</protein>
<proteinExistence type="inferred from homology"/>
<keyword evidence="1" id="KW-0064">Aspartyl protease</keyword>
<keyword evidence="2" id="KW-0812">Transmembrane</keyword>
<feature type="transmembrane region" description="Helical" evidence="2">
    <location>
        <begin position="6"/>
        <end position="23"/>
    </location>
</feature>
<keyword evidence="1" id="KW-0378">Hydrolase</keyword>
<feature type="transmembrane region" description="Helical" evidence="2">
    <location>
        <begin position="88"/>
        <end position="110"/>
    </location>
</feature>
<comment type="similarity">
    <text evidence="1">Belongs to the peptidase U4 family.</text>
</comment>
<dbReference type="PIRSF" id="PIRSF018571">
    <property type="entry name" value="SpoIIGA"/>
    <property type="match status" value="1"/>
</dbReference>
<keyword evidence="1 2" id="KW-0472">Membrane</keyword>
<comment type="subunit">
    <text evidence="1">Self-associates. Interacts with SigE. Interacts with SpoIIR.</text>
</comment>
<dbReference type="InterPro" id="IPR005081">
    <property type="entry name" value="SpoIIGA"/>
</dbReference>
<accession>A0ABY9KY37</accession>
<feature type="transmembrane region" description="Helical" evidence="2">
    <location>
        <begin position="59"/>
        <end position="76"/>
    </location>
</feature>
<evidence type="ECO:0000256" key="2">
    <source>
        <dbReference type="SAM" id="Phobius"/>
    </source>
</evidence>
<evidence type="ECO:0000313" key="3">
    <source>
        <dbReference type="EMBL" id="WLV25688.1"/>
    </source>
</evidence>
<dbReference type="NCBIfam" id="TIGR02854">
    <property type="entry name" value="spore_II_GA"/>
    <property type="match status" value="1"/>
</dbReference>
<keyword evidence="2" id="KW-1133">Transmembrane helix</keyword>
<sequence>MQIYLDAVWLLNLLLDWMLLLLVKALTRDETVHPRMFLGAVVASLIVPLTIFYPEMILTTVPGKILFSVLIILTTFKFKSFRRSGKQLLLFYFLTFAVGGGLTGLHFMLNQPFAIHSGGVMTMNSGYGDPVSWLFILVGFPIVLLFSKRRMDEHASEKLRYDEIHPVRIQIDGKDKTVPGYIDSGNQLSCPLTKKPVVIGDASLMNTWLRSEEMLELKAASEKMDPARIPLRLQHLVQLIPYQGVDGSTSFMCALRPDFIEIMYEDKFIHVDKVLIGIQFGNMTADKTYHCLLHPQLIQQSLVYSA</sequence>
<feature type="transmembrane region" description="Helical" evidence="2">
    <location>
        <begin position="130"/>
        <end position="147"/>
    </location>
</feature>
<dbReference type="Proteomes" id="UP001180087">
    <property type="component" value="Chromosome"/>
</dbReference>
<feature type="transmembrane region" description="Helical" evidence="2">
    <location>
        <begin position="35"/>
        <end position="53"/>
    </location>
</feature>
<comment type="function">
    <text evidence="1">Probable aspartic protease that is responsible for the proteolytic cleavage of the RNA polymerase sigma E factor (SigE/spoIIGB) to yield the active peptide in the mother cell during sporulation. Responds to a signal from the forespore that is triggered by the extracellular signal protein SpoIIR.</text>
</comment>
<evidence type="ECO:0000256" key="1">
    <source>
        <dbReference type="PIRNR" id="PIRNR018571"/>
    </source>
</evidence>
<keyword evidence="1" id="KW-0749">Sporulation</keyword>
<dbReference type="EMBL" id="CP129113">
    <property type="protein sequence ID" value="WLV25688.1"/>
    <property type="molecule type" value="Genomic_DNA"/>
</dbReference>
<organism evidence="3 4">
    <name type="scientific">Aciduricibacillus chroicocephali</name>
    <dbReference type="NCBI Taxonomy" id="3054939"/>
    <lineage>
        <taxon>Bacteria</taxon>
        <taxon>Bacillati</taxon>
        <taxon>Bacillota</taxon>
        <taxon>Bacilli</taxon>
        <taxon>Bacillales</taxon>
        <taxon>Bacillaceae</taxon>
        <taxon>Aciduricibacillus</taxon>
    </lineage>
</organism>
<evidence type="ECO:0000313" key="4">
    <source>
        <dbReference type="Proteomes" id="UP001180087"/>
    </source>
</evidence>
<reference evidence="3" key="1">
    <citation type="submission" date="2023-06" db="EMBL/GenBank/DDBJ databases">
        <title>A Treasure from Seagulls: Isolation and Description of Aciduricobacillus qingdaonensis gen. nov., sp. nov., a Rare Obligately Uric Acid-utilizing Member in the Family Bacillaceae.</title>
        <authorList>
            <person name="Liu W."/>
            <person name="Wang B."/>
        </authorList>
    </citation>
    <scope>NUCLEOTIDE SEQUENCE</scope>
    <source>
        <strain evidence="3">44XB</strain>
    </source>
</reference>
<gene>
    <name evidence="3" type="primary">spoIIGA</name>
    <name evidence="3" type="ORF">QR721_05640</name>
</gene>
<keyword evidence="1" id="KW-1003">Cell membrane</keyword>
<name>A0ABY9KY37_9BACI</name>
<keyword evidence="4" id="KW-1185">Reference proteome</keyword>
<dbReference type="Pfam" id="PF03419">
    <property type="entry name" value="Peptidase_U4"/>
    <property type="match status" value="1"/>
</dbReference>
<dbReference type="RefSeq" id="WP_348029481.1">
    <property type="nucleotide sequence ID" value="NZ_CP129113.1"/>
</dbReference>
<comment type="subcellular location">
    <subcellularLocation>
        <location evidence="1">Cell membrane</location>
    </subcellularLocation>
</comment>
<keyword evidence="1" id="KW-0645">Protease</keyword>